<dbReference type="Proteomes" id="UP000697710">
    <property type="component" value="Unassembled WGS sequence"/>
</dbReference>
<name>A0A956RQF0_UNCEI</name>
<dbReference type="PROSITE" id="PS51841">
    <property type="entry name" value="LTD"/>
    <property type="match status" value="1"/>
</dbReference>
<gene>
    <name evidence="3" type="ORF">KC729_11680</name>
</gene>
<evidence type="ECO:0000259" key="2">
    <source>
        <dbReference type="PROSITE" id="PS51841"/>
    </source>
</evidence>
<dbReference type="EMBL" id="JAGQHR010000355">
    <property type="protein sequence ID" value="MCA9728337.1"/>
    <property type="molecule type" value="Genomic_DNA"/>
</dbReference>
<evidence type="ECO:0000256" key="1">
    <source>
        <dbReference type="SAM" id="SignalP"/>
    </source>
</evidence>
<keyword evidence="1" id="KW-0732">Signal</keyword>
<accession>A0A956RQF0</accession>
<feature type="signal peptide" evidence="1">
    <location>
        <begin position="1"/>
        <end position="24"/>
    </location>
</feature>
<dbReference type="AlphaFoldDB" id="A0A956RQF0"/>
<feature type="non-terminal residue" evidence="3">
    <location>
        <position position="293"/>
    </location>
</feature>
<proteinExistence type="predicted"/>
<sequence>MNARVRTHLLVAGLTVVCSPAAFAQIVINEVVYDNAGSDTHCWLELKGPGGMSLDGLEVVGVNGNGGVEYQAISLAGQTIPADGYFVISQDGTTPNSDMTDSNVNYQNGPDNIVLRDATSLEVLDALGYGNFGATDIFVGEGSPAPGQTNDISLARCPDGEDTNDNSVDFVLDADPTPGTANDAQCGGPGDPTAVSLCEVAANDADGVPVLLNEYVICTGVVISPSGIFSTSTNDIKITDGECCITVFGGDLMPIALGDEVEVIGTVSQFNGLTEISNPLLEINIISTGNPIP</sequence>
<feature type="domain" description="LTD" evidence="2">
    <location>
        <begin position="19"/>
        <end position="131"/>
    </location>
</feature>
<protein>
    <submittedName>
        <fullName evidence="3">Lamin tail domain-containing protein</fullName>
    </submittedName>
</protein>
<dbReference type="InterPro" id="IPR001322">
    <property type="entry name" value="Lamin_tail_dom"/>
</dbReference>
<dbReference type="PANTHER" id="PTHR37397:SF1">
    <property type="entry name" value="LTD DOMAIN-CONTAINING PROTEIN"/>
    <property type="match status" value="1"/>
</dbReference>
<evidence type="ECO:0000313" key="3">
    <source>
        <dbReference type="EMBL" id="MCA9728337.1"/>
    </source>
</evidence>
<evidence type="ECO:0000313" key="4">
    <source>
        <dbReference type="Proteomes" id="UP000697710"/>
    </source>
</evidence>
<comment type="caution">
    <text evidence="3">The sequence shown here is derived from an EMBL/GenBank/DDBJ whole genome shotgun (WGS) entry which is preliminary data.</text>
</comment>
<feature type="chain" id="PRO_5036786288" evidence="1">
    <location>
        <begin position="25"/>
        <end position="293"/>
    </location>
</feature>
<reference evidence="3" key="1">
    <citation type="submission" date="2020-04" db="EMBL/GenBank/DDBJ databases">
        <authorList>
            <person name="Zhang T."/>
        </authorList>
    </citation>
    <scope>NUCLEOTIDE SEQUENCE</scope>
    <source>
        <strain evidence="3">HKST-UBA01</strain>
    </source>
</reference>
<dbReference type="PANTHER" id="PTHR37397">
    <property type="entry name" value="SI:CH211-183D21.1"/>
    <property type="match status" value="1"/>
</dbReference>
<dbReference type="Pfam" id="PF00932">
    <property type="entry name" value="LTD"/>
    <property type="match status" value="1"/>
</dbReference>
<organism evidence="3 4">
    <name type="scientific">Eiseniibacteriota bacterium</name>
    <dbReference type="NCBI Taxonomy" id="2212470"/>
    <lineage>
        <taxon>Bacteria</taxon>
        <taxon>Candidatus Eiseniibacteriota</taxon>
    </lineage>
</organism>
<reference evidence="3" key="2">
    <citation type="journal article" date="2021" name="Microbiome">
        <title>Successional dynamics and alternative stable states in a saline activated sludge microbial community over 9 years.</title>
        <authorList>
            <person name="Wang Y."/>
            <person name="Ye J."/>
            <person name="Ju F."/>
            <person name="Liu L."/>
            <person name="Boyd J.A."/>
            <person name="Deng Y."/>
            <person name="Parks D.H."/>
            <person name="Jiang X."/>
            <person name="Yin X."/>
            <person name="Woodcroft B.J."/>
            <person name="Tyson G.W."/>
            <person name="Hugenholtz P."/>
            <person name="Polz M.F."/>
            <person name="Zhang T."/>
        </authorList>
    </citation>
    <scope>NUCLEOTIDE SEQUENCE</scope>
    <source>
        <strain evidence="3">HKST-UBA01</strain>
    </source>
</reference>